<keyword evidence="3" id="KW-1185">Reference proteome</keyword>
<evidence type="ECO:0000313" key="2">
    <source>
        <dbReference type="EMBL" id="TFC04003.1"/>
    </source>
</evidence>
<organism evidence="2 3">
    <name type="scientific">Cryobacterium mannosilyticum</name>
    <dbReference type="NCBI Taxonomy" id="1259190"/>
    <lineage>
        <taxon>Bacteria</taxon>
        <taxon>Bacillati</taxon>
        <taxon>Actinomycetota</taxon>
        <taxon>Actinomycetes</taxon>
        <taxon>Micrococcales</taxon>
        <taxon>Microbacteriaceae</taxon>
        <taxon>Cryobacterium</taxon>
    </lineage>
</organism>
<proteinExistence type="predicted"/>
<feature type="transmembrane region" description="Helical" evidence="1">
    <location>
        <begin position="48"/>
        <end position="71"/>
    </location>
</feature>
<feature type="transmembrane region" description="Helical" evidence="1">
    <location>
        <begin position="107"/>
        <end position="126"/>
    </location>
</feature>
<keyword evidence="1" id="KW-0472">Membrane</keyword>
<keyword evidence="1" id="KW-1133">Transmembrane helix</keyword>
<evidence type="ECO:0000313" key="3">
    <source>
        <dbReference type="Proteomes" id="UP000297643"/>
    </source>
</evidence>
<feature type="transmembrane region" description="Helical" evidence="1">
    <location>
        <begin position="146"/>
        <end position="167"/>
    </location>
</feature>
<protein>
    <submittedName>
        <fullName evidence="2">Uncharacterized protein</fullName>
    </submittedName>
</protein>
<reference evidence="2 3" key="1">
    <citation type="submission" date="2019-03" db="EMBL/GenBank/DDBJ databases">
        <title>Genomics of glacier-inhabiting Cryobacterium strains.</title>
        <authorList>
            <person name="Liu Q."/>
            <person name="Xin Y.-H."/>
        </authorList>
    </citation>
    <scope>NUCLEOTIDE SEQUENCE [LARGE SCALE GENOMIC DNA]</scope>
    <source>
        <strain evidence="2 3">RHLT2-21</strain>
    </source>
</reference>
<dbReference type="Proteomes" id="UP000297643">
    <property type="component" value="Unassembled WGS sequence"/>
</dbReference>
<dbReference type="EMBL" id="SOFM01000024">
    <property type="protein sequence ID" value="TFC04003.1"/>
    <property type="molecule type" value="Genomic_DNA"/>
</dbReference>
<keyword evidence="1" id="KW-0812">Transmembrane</keyword>
<sequence length="185" mass="19509">MPPTLTSRNLLWTGIVLTVVGLAARLYLMSLVFVLWGNDALNNPALHWTQILLAQVAFQLGLALIAFFVVVRAVERNRVAGSTPANGSVHDGTAPDAASAQRALVRMFWTGVGLVVLGLILQESLAAWQYDLSGTADVGGSLARDILWLVGAPLEAVAVPLGILLAAGSLVPRSLVLGNAEHSLR</sequence>
<evidence type="ECO:0000256" key="1">
    <source>
        <dbReference type="SAM" id="Phobius"/>
    </source>
</evidence>
<feature type="transmembrane region" description="Helical" evidence="1">
    <location>
        <begin position="12"/>
        <end position="36"/>
    </location>
</feature>
<accession>A0A4R8W8H7</accession>
<dbReference type="AlphaFoldDB" id="A0A4R8W8H7"/>
<name>A0A4R8W8H7_9MICO</name>
<comment type="caution">
    <text evidence="2">The sequence shown here is derived from an EMBL/GenBank/DDBJ whole genome shotgun (WGS) entry which is preliminary data.</text>
</comment>
<dbReference type="RefSeq" id="WP_134508729.1">
    <property type="nucleotide sequence ID" value="NZ_SOFM01000024.1"/>
</dbReference>
<gene>
    <name evidence="2" type="ORF">E3O32_09025</name>
</gene>